<organism evidence="8">
    <name type="scientific">Lepeophtheirus salmonis</name>
    <name type="common">Salmon louse</name>
    <name type="synonym">Caligus salmonis</name>
    <dbReference type="NCBI Taxonomy" id="72036"/>
    <lineage>
        <taxon>Eukaryota</taxon>
        <taxon>Metazoa</taxon>
        <taxon>Ecdysozoa</taxon>
        <taxon>Arthropoda</taxon>
        <taxon>Crustacea</taxon>
        <taxon>Multicrustacea</taxon>
        <taxon>Hexanauplia</taxon>
        <taxon>Copepoda</taxon>
        <taxon>Siphonostomatoida</taxon>
        <taxon>Caligidae</taxon>
        <taxon>Lepeophtheirus</taxon>
    </lineage>
</organism>
<dbReference type="GO" id="GO:0006144">
    <property type="term" value="P:purine nucleobase metabolic process"/>
    <property type="evidence" value="ECO:0007669"/>
    <property type="project" value="UniProtKB-KW"/>
</dbReference>
<dbReference type="GO" id="GO:0005777">
    <property type="term" value="C:peroxisome"/>
    <property type="evidence" value="ECO:0007669"/>
    <property type="project" value="TreeGrafter"/>
</dbReference>
<dbReference type="OrthoDB" id="9970124at2759"/>
<dbReference type="EMBL" id="HACA01014991">
    <property type="protein sequence ID" value="CDW32352.1"/>
    <property type="molecule type" value="Transcribed_RNA"/>
</dbReference>
<evidence type="ECO:0000256" key="4">
    <source>
        <dbReference type="ARBA" id="ARBA00022631"/>
    </source>
</evidence>
<dbReference type="GO" id="GO:0019628">
    <property type="term" value="P:urate catabolic process"/>
    <property type="evidence" value="ECO:0007669"/>
    <property type="project" value="TreeGrafter"/>
</dbReference>
<name>A0A0K2U365_LEPSM</name>
<evidence type="ECO:0000256" key="1">
    <source>
        <dbReference type="ARBA" id="ARBA00001163"/>
    </source>
</evidence>
<dbReference type="InterPro" id="IPR018020">
    <property type="entry name" value="OHCU_decarboxylase"/>
</dbReference>
<dbReference type="Pfam" id="PF09349">
    <property type="entry name" value="OHCU_decarbox"/>
    <property type="match status" value="1"/>
</dbReference>
<dbReference type="InterPro" id="IPR036778">
    <property type="entry name" value="OHCU_decarboxylase_sf"/>
</dbReference>
<feature type="non-terminal residue" evidence="8">
    <location>
        <position position="1"/>
    </location>
</feature>
<dbReference type="PANTHER" id="PTHR43466:SF1">
    <property type="entry name" value="2-OXO-4-HYDROXY-4-CARBOXY-5-UREIDOIMIDAZOLINE DECARBOXYLASE-RELATED"/>
    <property type="match status" value="1"/>
</dbReference>
<keyword evidence="4" id="KW-0659">Purine metabolism</keyword>
<comment type="pathway">
    <text evidence="2">Purine metabolism; urate degradation; (S)-allantoin from urate: step 3/3.</text>
</comment>
<dbReference type="GO" id="GO:0051997">
    <property type="term" value="F:2-oxo-4-hydroxy-4-carboxy-5-ureidoimidazoline decarboxylase activity"/>
    <property type="evidence" value="ECO:0007669"/>
    <property type="project" value="UniProtKB-EC"/>
</dbReference>
<proteinExistence type="predicted"/>
<evidence type="ECO:0000313" key="8">
    <source>
        <dbReference type="EMBL" id="CDW32352.1"/>
    </source>
</evidence>
<dbReference type="EC" id="4.1.1.97" evidence="3"/>
<accession>A0A0K2U365</accession>
<keyword evidence="5" id="KW-0210">Decarboxylase</keyword>
<dbReference type="AlphaFoldDB" id="A0A0K2U365"/>
<evidence type="ECO:0000256" key="6">
    <source>
        <dbReference type="ARBA" id="ARBA00023239"/>
    </source>
</evidence>
<feature type="domain" description="Oxo-4-hydroxy-4-carboxy-5-ureidoimidazoline decarboxylase" evidence="7">
    <location>
        <begin position="18"/>
        <end position="167"/>
    </location>
</feature>
<protein>
    <recommendedName>
        <fullName evidence="3">2-oxo-4-hydroxy-4-carboxy-5-ureidoimidazoline decarboxylase</fullName>
        <ecNumber evidence="3">4.1.1.97</ecNumber>
    </recommendedName>
</protein>
<evidence type="ECO:0000256" key="5">
    <source>
        <dbReference type="ARBA" id="ARBA00022793"/>
    </source>
</evidence>
<dbReference type="PANTHER" id="PTHR43466">
    <property type="entry name" value="2-OXO-4-HYDROXY-4-CARBOXY-5-UREIDOIMIDAZOLINE DECARBOXYLASE-RELATED"/>
    <property type="match status" value="1"/>
</dbReference>
<reference evidence="8" key="1">
    <citation type="submission" date="2014-05" db="EMBL/GenBank/DDBJ databases">
        <authorList>
            <person name="Chronopoulou M."/>
        </authorList>
    </citation>
    <scope>NUCLEOTIDE SEQUENCE</scope>
    <source>
        <tissue evidence="8">Whole organism</tissue>
    </source>
</reference>
<keyword evidence="6" id="KW-0456">Lyase</keyword>
<dbReference type="Gene3D" id="1.10.3330.10">
    <property type="entry name" value="Oxo-4-hydroxy-4-carboxy-5-ureidoimidazoline decarboxylase"/>
    <property type="match status" value="1"/>
</dbReference>
<evidence type="ECO:0000259" key="7">
    <source>
        <dbReference type="Pfam" id="PF09349"/>
    </source>
</evidence>
<comment type="catalytic activity">
    <reaction evidence="1">
        <text>5-hydroxy-2-oxo-4-ureido-2,5-dihydro-1H-imidazole-5-carboxylate + H(+) = (S)-allantoin + CO2</text>
        <dbReference type="Rhea" id="RHEA:26301"/>
        <dbReference type="ChEBI" id="CHEBI:15378"/>
        <dbReference type="ChEBI" id="CHEBI:15678"/>
        <dbReference type="ChEBI" id="CHEBI:16526"/>
        <dbReference type="ChEBI" id="CHEBI:58639"/>
        <dbReference type="EC" id="4.1.1.97"/>
    </reaction>
</comment>
<dbReference type="SUPFAM" id="SSF158694">
    <property type="entry name" value="UraD-Like"/>
    <property type="match status" value="1"/>
</dbReference>
<evidence type="ECO:0000256" key="3">
    <source>
        <dbReference type="ARBA" id="ARBA00012257"/>
    </source>
</evidence>
<evidence type="ECO:0000256" key="2">
    <source>
        <dbReference type="ARBA" id="ARBA00004754"/>
    </source>
</evidence>
<sequence>FKTITCQNMESNMDNFEIFQSIFGNVVERNNMIASCVYQKLNGTPVLKETLLQYFYDVIDNLSFEHKIAMLYLYPVLGLELRFHTQESKNDQRYLGVERVDKQSLDKLRSLNRKFMNKFGFPYVICVRENTFDSALEEIKDGYNHSYEEGVHFGIEEVKKICKIRIQDIFKTYESSKLIQFVRFY</sequence>